<evidence type="ECO:0000313" key="2">
    <source>
        <dbReference type="EMBL" id="KAK2116374.1"/>
    </source>
</evidence>
<feature type="compositionally biased region" description="Low complexity" evidence="1">
    <location>
        <begin position="140"/>
        <end position="160"/>
    </location>
</feature>
<organism evidence="2 3">
    <name type="scientific">Saguinus oedipus</name>
    <name type="common">Cotton-top tamarin</name>
    <name type="synonym">Oedipomidas oedipus</name>
    <dbReference type="NCBI Taxonomy" id="9490"/>
    <lineage>
        <taxon>Eukaryota</taxon>
        <taxon>Metazoa</taxon>
        <taxon>Chordata</taxon>
        <taxon>Craniata</taxon>
        <taxon>Vertebrata</taxon>
        <taxon>Euteleostomi</taxon>
        <taxon>Mammalia</taxon>
        <taxon>Eutheria</taxon>
        <taxon>Euarchontoglires</taxon>
        <taxon>Primates</taxon>
        <taxon>Haplorrhini</taxon>
        <taxon>Platyrrhini</taxon>
        <taxon>Cebidae</taxon>
        <taxon>Callitrichinae</taxon>
        <taxon>Saguinus</taxon>
    </lineage>
</organism>
<accession>A0ABQ9W433</accession>
<keyword evidence="3" id="KW-1185">Reference proteome</keyword>
<reference evidence="2 3" key="1">
    <citation type="submission" date="2023-05" db="EMBL/GenBank/DDBJ databases">
        <title>B98-5 Cell Line De Novo Hybrid Assembly: An Optical Mapping Approach.</title>
        <authorList>
            <person name="Kananen K."/>
            <person name="Auerbach J.A."/>
            <person name="Kautto E."/>
            <person name="Blachly J.S."/>
        </authorList>
    </citation>
    <scope>NUCLEOTIDE SEQUENCE [LARGE SCALE GENOMIC DNA]</scope>
    <source>
        <strain evidence="2">B95-8</strain>
        <tissue evidence="2">Cell line</tissue>
    </source>
</reference>
<feature type="region of interest" description="Disordered" evidence="1">
    <location>
        <begin position="28"/>
        <end position="72"/>
    </location>
</feature>
<feature type="region of interest" description="Disordered" evidence="1">
    <location>
        <begin position="131"/>
        <end position="216"/>
    </location>
</feature>
<name>A0ABQ9W433_SAGOE</name>
<evidence type="ECO:0000313" key="3">
    <source>
        <dbReference type="Proteomes" id="UP001266305"/>
    </source>
</evidence>
<sequence>MISGPTSVLKLPVTAAATTQPKPAVVLHGQQQGTHDLKQPHPSSHSAASAAAQASSSAPTHPAQGTTAHSAAGVSLPTTSTWSLAGTLSNPSSASLITALAGLMISGPTSVLKLSMTTAATTQLKPVVLHGQQQTGGLKQPHPSSHPAVSAAAQVSSSAPTHPAQGTTTHSATGVSLPTTSTWRLAGTLSNPSSFSPRDAHAASSDCTPAKVRRLR</sequence>
<dbReference type="Proteomes" id="UP001266305">
    <property type="component" value="Unassembled WGS sequence"/>
</dbReference>
<protein>
    <submittedName>
        <fullName evidence="2">Uncharacterized protein</fullName>
    </submittedName>
</protein>
<feature type="compositionally biased region" description="Polar residues" evidence="1">
    <location>
        <begin position="164"/>
        <end position="196"/>
    </location>
</feature>
<proteinExistence type="predicted"/>
<dbReference type="EMBL" id="JASSZA010000003">
    <property type="protein sequence ID" value="KAK2116374.1"/>
    <property type="molecule type" value="Genomic_DNA"/>
</dbReference>
<feature type="compositionally biased region" description="Low complexity" evidence="1">
    <location>
        <begin position="40"/>
        <end position="64"/>
    </location>
</feature>
<comment type="caution">
    <text evidence="2">The sequence shown here is derived from an EMBL/GenBank/DDBJ whole genome shotgun (WGS) entry which is preliminary data.</text>
</comment>
<evidence type="ECO:0000256" key="1">
    <source>
        <dbReference type="SAM" id="MobiDB-lite"/>
    </source>
</evidence>
<gene>
    <name evidence="2" type="ORF">P7K49_007000</name>
</gene>